<dbReference type="InterPro" id="IPR008269">
    <property type="entry name" value="Lon_proteolytic"/>
</dbReference>
<dbReference type="SMART" id="SM00228">
    <property type="entry name" value="PDZ"/>
    <property type="match status" value="1"/>
</dbReference>
<evidence type="ECO:0000313" key="3">
    <source>
        <dbReference type="EMBL" id="AIG27663.1"/>
    </source>
</evidence>
<protein>
    <submittedName>
        <fullName evidence="3">Putative periplasmic serine endoprotease DegP-like</fullName>
        <ecNumber evidence="3">3.4.21.107</ecNumber>
    </submittedName>
</protein>
<sequence>MQNENQSNEGLRRTNKRNVAVLVAMIIMILMVISTYIPMPYYVQRAGTAKELSPMITVEGGVKDEKGTFMLTTVRMSRATPLTYLYVQFSKDADLISDKFITAQGESDEEYAKRELLVMQRSQQVAEAVALKKAGYPVKMEDQGVLVLSVMDGFPAKNVLKVGDVITSLNNKPVKNKNDLFLLLEGKKAGDAIQLQFKRDGKQEQVELILAQLPENNGATSHRAGFGITPQDQKRILFDKKITIAANNIGGPSAGLMFTLEIYNQLRPEIDITRGYRIAGTGEMNSDGTVGRIGGINHKVIAADAAGAEIFFAPNDTSGDKSNYEVAVETAKRIHTSMRIVPVKTVDDALQYLQHLKPKGTE</sequence>
<dbReference type="NCBIfam" id="NF041438">
    <property type="entry name" value="SepM_fam_S16"/>
    <property type="match status" value="1"/>
</dbReference>
<dbReference type="GO" id="GO:0006508">
    <property type="term" value="P:proteolysis"/>
    <property type="evidence" value="ECO:0007669"/>
    <property type="project" value="UniProtKB-KW"/>
</dbReference>
<dbReference type="STRING" id="1042163.BRLA_c033510"/>
<name>A0A075R8Q9_BRELA</name>
<keyword evidence="1" id="KW-1133">Transmembrane helix</keyword>
<dbReference type="InterPro" id="IPR020568">
    <property type="entry name" value="Ribosomal_Su5_D2-typ_SF"/>
</dbReference>
<dbReference type="InterPro" id="IPR001478">
    <property type="entry name" value="PDZ"/>
</dbReference>
<dbReference type="InterPro" id="IPR027065">
    <property type="entry name" value="Lon_Prtase"/>
</dbReference>
<dbReference type="eggNOG" id="COG3480">
    <property type="taxonomic scope" value="Bacteria"/>
</dbReference>
<keyword evidence="3" id="KW-0378">Hydrolase</keyword>
<dbReference type="Gene3D" id="3.30.230.10">
    <property type="match status" value="1"/>
</dbReference>
<keyword evidence="1" id="KW-0472">Membrane</keyword>
<dbReference type="SUPFAM" id="SSF54211">
    <property type="entry name" value="Ribosomal protein S5 domain 2-like"/>
    <property type="match status" value="1"/>
</dbReference>
<dbReference type="GO" id="GO:0004176">
    <property type="term" value="F:ATP-dependent peptidase activity"/>
    <property type="evidence" value="ECO:0007669"/>
    <property type="project" value="InterPro"/>
</dbReference>
<dbReference type="InterPro" id="IPR036034">
    <property type="entry name" value="PDZ_sf"/>
</dbReference>
<evidence type="ECO:0000313" key="4">
    <source>
        <dbReference type="Proteomes" id="UP000005850"/>
    </source>
</evidence>
<dbReference type="KEGG" id="blr:BRLA_c033510"/>
<dbReference type="Gene3D" id="2.30.42.10">
    <property type="match status" value="1"/>
</dbReference>
<dbReference type="AlphaFoldDB" id="A0A075R8Q9"/>
<dbReference type="InterPro" id="IPR014721">
    <property type="entry name" value="Ribsml_uS5_D2-typ_fold_subgr"/>
</dbReference>
<dbReference type="GO" id="GO:0030163">
    <property type="term" value="P:protein catabolic process"/>
    <property type="evidence" value="ECO:0007669"/>
    <property type="project" value="InterPro"/>
</dbReference>
<feature type="transmembrane region" description="Helical" evidence="1">
    <location>
        <begin position="21"/>
        <end position="43"/>
    </location>
</feature>
<keyword evidence="1" id="KW-0812">Transmembrane</keyword>
<reference evidence="3 4" key="1">
    <citation type="journal article" date="2011" name="J. Bacteriol.">
        <title>Genome sequence of Brevibacillus laterosporus LMG 15441, a pathogen of invertebrates.</title>
        <authorList>
            <person name="Djukic M."/>
            <person name="Poehlein A."/>
            <person name="Thurmer A."/>
            <person name="Daniel R."/>
        </authorList>
    </citation>
    <scope>NUCLEOTIDE SEQUENCE [LARGE SCALE GENOMIC DNA]</scope>
    <source>
        <strain evidence="3 4">LMG 15441</strain>
    </source>
</reference>
<dbReference type="GO" id="GO:0004252">
    <property type="term" value="F:serine-type endopeptidase activity"/>
    <property type="evidence" value="ECO:0007669"/>
    <property type="project" value="InterPro"/>
</dbReference>
<keyword evidence="3" id="KW-0645">Protease</keyword>
<dbReference type="Proteomes" id="UP000005850">
    <property type="component" value="Chromosome"/>
</dbReference>
<evidence type="ECO:0000259" key="2">
    <source>
        <dbReference type="PROSITE" id="PS50106"/>
    </source>
</evidence>
<accession>A0A075R8Q9</accession>
<dbReference type="PROSITE" id="PS50106">
    <property type="entry name" value="PDZ"/>
    <property type="match status" value="1"/>
</dbReference>
<proteinExistence type="predicted"/>
<gene>
    <name evidence="3" type="ORF">BRLA_c033510</name>
</gene>
<dbReference type="Pfam" id="PF05362">
    <property type="entry name" value="Lon_C"/>
    <property type="match status" value="1"/>
</dbReference>
<evidence type="ECO:0000256" key="1">
    <source>
        <dbReference type="SAM" id="Phobius"/>
    </source>
</evidence>
<dbReference type="EC" id="3.4.21.107" evidence="3"/>
<feature type="domain" description="PDZ" evidence="2">
    <location>
        <begin position="116"/>
        <end position="201"/>
    </location>
</feature>
<dbReference type="RefSeq" id="WP_003336857.1">
    <property type="nucleotide sequence ID" value="NZ_CP007806.1"/>
</dbReference>
<dbReference type="PANTHER" id="PTHR10046">
    <property type="entry name" value="ATP DEPENDENT LON PROTEASE FAMILY MEMBER"/>
    <property type="match status" value="1"/>
</dbReference>
<keyword evidence="4" id="KW-1185">Reference proteome</keyword>
<dbReference type="Pfam" id="PF13180">
    <property type="entry name" value="PDZ_2"/>
    <property type="match status" value="1"/>
</dbReference>
<dbReference type="GO" id="GO:0005524">
    <property type="term" value="F:ATP binding"/>
    <property type="evidence" value="ECO:0007669"/>
    <property type="project" value="InterPro"/>
</dbReference>
<dbReference type="SUPFAM" id="SSF50156">
    <property type="entry name" value="PDZ domain-like"/>
    <property type="match status" value="1"/>
</dbReference>
<dbReference type="HOGENOM" id="CLU_042037_2_0_9"/>
<dbReference type="EMBL" id="CP007806">
    <property type="protein sequence ID" value="AIG27663.1"/>
    <property type="molecule type" value="Genomic_DNA"/>
</dbReference>
<organism evidence="3 4">
    <name type="scientific">Brevibacillus laterosporus LMG 15441</name>
    <dbReference type="NCBI Taxonomy" id="1042163"/>
    <lineage>
        <taxon>Bacteria</taxon>
        <taxon>Bacillati</taxon>
        <taxon>Bacillota</taxon>
        <taxon>Bacilli</taxon>
        <taxon>Bacillales</taxon>
        <taxon>Paenibacillaceae</taxon>
        <taxon>Brevibacillus</taxon>
    </lineage>
</organism>
<dbReference type="MEROPS" id="S16.012"/>